<evidence type="ECO:0000313" key="8">
    <source>
        <dbReference type="Proteomes" id="UP000609346"/>
    </source>
</evidence>
<dbReference type="SUPFAM" id="SSF53850">
    <property type="entry name" value="Periplasmic binding protein-like II"/>
    <property type="match status" value="1"/>
</dbReference>
<dbReference type="Proteomes" id="UP000609346">
    <property type="component" value="Unassembled WGS sequence"/>
</dbReference>
<evidence type="ECO:0000256" key="5">
    <source>
        <dbReference type="ARBA" id="ARBA00023288"/>
    </source>
</evidence>
<evidence type="ECO:0000256" key="4">
    <source>
        <dbReference type="ARBA" id="ARBA00023139"/>
    </source>
</evidence>
<dbReference type="EMBL" id="JACXZA010000006">
    <property type="protein sequence ID" value="MBD3921612.1"/>
    <property type="molecule type" value="Genomic_DNA"/>
</dbReference>
<sequence>MMRRWGIATIVVVLSTLLMLSGCSDGEEQAKQPDVLKVADVDEMNFYSMYGDYLNAVYPNTQIQFISANDASDYRVSFEERAKRWKQLIQNEQPDLIVLRDSETYHVLADEGLLSDLTPYMKSSGVAEQIHPGVLELMNQNRDSLPYGMATVFSASKLYYNEDLFREYGIDLPHDGMTWEELLQLAYRFTAASASADAPIGYYQSYSGPMELSMQVAGTEGLSMYRLNTGKVTLDTTAWQQVFHTVLSHYKDGTFRSFTPEGKVSTDGTTYYDQEATISADWFSKGRAAMTIGYYGSFSNVKFKLGSVNPPVDTSTRSRSGDFYANHVLAVRAGSSKAQAVWGFIDFMVSDYVAKVSAQQANDFGVPSRISYGQFTKNEAAAGLYKQMPAITPPDDRTGIDTSFYDGFYSMIKQEISDTLADKQSEEAMLKRMQEQGQQLLDAAKAKEQKK</sequence>
<gene>
    <name evidence="7" type="ORF">H8B09_22780</name>
</gene>
<accession>A0ABR8N096</accession>
<keyword evidence="5" id="KW-0449">Lipoprotein</keyword>
<reference evidence="7 8" key="1">
    <citation type="submission" date="2020-09" db="EMBL/GenBank/DDBJ databases">
        <title>Paenibacillus sp. strain PR3 16S rRNA gene Genome sequencing and assembly.</title>
        <authorList>
            <person name="Kim J."/>
        </authorList>
    </citation>
    <scope>NUCLEOTIDE SEQUENCE [LARGE SCALE GENOMIC DNA]</scope>
    <source>
        <strain evidence="7 8">PR3</strain>
    </source>
</reference>
<dbReference type="InterPro" id="IPR050490">
    <property type="entry name" value="Bact_solute-bd_prot1"/>
</dbReference>
<organism evidence="7 8">
    <name type="scientific">Paenibacillus terricola</name>
    <dbReference type="NCBI Taxonomy" id="2763503"/>
    <lineage>
        <taxon>Bacteria</taxon>
        <taxon>Bacillati</taxon>
        <taxon>Bacillota</taxon>
        <taxon>Bacilli</taxon>
        <taxon>Bacillales</taxon>
        <taxon>Paenibacillaceae</taxon>
        <taxon>Paenibacillus</taxon>
    </lineage>
</organism>
<keyword evidence="3" id="KW-0472">Membrane</keyword>
<protein>
    <submittedName>
        <fullName evidence="7">Carbohydrate ABC transporter substrate-binding protein</fullName>
    </submittedName>
</protein>
<comment type="caution">
    <text evidence="7">The sequence shown here is derived from an EMBL/GenBank/DDBJ whole genome shotgun (WGS) entry which is preliminary data.</text>
</comment>
<keyword evidence="4" id="KW-0564">Palmitate</keyword>
<name>A0ABR8N096_9BACL</name>
<keyword evidence="1" id="KW-1003">Cell membrane</keyword>
<dbReference type="InterPro" id="IPR006059">
    <property type="entry name" value="SBP"/>
</dbReference>
<keyword evidence="2" id="KW-0732">Signal</keyword>
<evidence type="ECO:0000256" key="3">
    <source>
        <dbReference type="ARBA" id="ARBA00023136"/>
    </source>
</evidence>
<keyword evidence="8" id="KW-1185">Reference proteome</keyword>
<keyword evidence="6" id="KW-0175">Coiled coil</keyword>
<proteinExistence type="predicted"/>
<feature type="coiled-coil region" evidence="6">
    <location>
        <begin position="416"/>
        <end position="450"/>
    </location>
</feature>
<dbReference type="PROSITE" id="PS51257">
    <property type="entry name" value="PROKAR_LIPOPROTEIN"/>
    <property type="match status" value="1"/>
</dbReference>
<dbReference type="PANTHER" id="PTHR43649:SF33">
    <property type="entry name" value="POLYGALACTURONAN_RHAMNOGALACTURONAN-BINDING PROTEIN YTCQ"/>
    <property type="match status" value="1"/>
</dbReference>
<dbReference type="PANTHER" id="PTHR43649">
    <property type="entry name" value="ARABINOSE-BINDING PROTEIN-RELATED"/>
    <property type="match status" value="1"/>
</dbReference>
<evidence type="ECO:0000256" key="2">
    <source>
        <dbReference type="ARBA" id="ARBA00022729"/>
    </source>
</evidence>
<dbReference type="Pfam" id="PF01547">
    <property type="entry name" value="SBP_bac_1"/>
    <property type="match status" value="1"/>
</dbReference>
<evidence type="ECO:0000313" key="7">
    <source>
        <dbReference type="EMBL" id="MBD3921612.1"/>
    </source>
</evidence>
<evidence type="ECO:0000256" key="1">
    <source>
        <dbReference type="ARBA" id="ARBA00022475"/>
    </source>
</evidence>
<evidence type="ECO:0000256" key="6">
    <source>
        <dbReference type="SAM" id="Coils"/>
    </source>
</evidence>
<dbReference type="Gene3D" id="3.40.190.10">
    <property type="entry name" value="Periplasmic binding protein-like II"/>
    <property type="match status" value="1"/>
</dbReference>